<dbReference type="KEGG" id="pco:PHACADRAFT_79970"/>
<evidence type="ECO:0000313" key="2">
    <source>
        <dbReference type="Proteomes" id="UP000008370"/>
    </source>
</evidence>
<dbReference type="GeneID" id="18920326"/>
<feature type="non-terminal residue" evidence="1">
    <location>
        <position position="388"/>
    </location>
</feature>
<dbReference type="EMBL" id="JH930474">
    <property type="protein sequence ID" value="EKM53478.1"/>
    <property type="molecule type" value="Genomic_DNA"/>
</dbReference>
<reference evidence="1 2" key="1">
    <citation type="journal article" date="2012" name="BMC Genomics">
        <title>Comparative genomics of the white-rot fungi, Phanerochaete carnosa and P. chrysosporium, to elucidate the genetic basis of the distinct wood types they colonize.</title>
        <authorList>
            <person name="Suzuki H."/>
            <person name="MacDonald J."/>
            <person name="Syed K."/>
            <person name="Salamov A."/>
            <person name="Hori C."/>
            <person name="Aerts A."/>
            <person name="Henrissat B."/>
            <person name="Wiebenga A."/>
            <person name="vanKuyk P.A."/>
            <person name="Barry K."/>
            <person name="Lindquist E."/>
            <person name="LaButti K."/>
            <person name="Lapidus A."/>
            <person name="Lucas S."/>
            <person name="Coutinho P."/>
            <person name="Gong Y."/>
            <person name="Samejima M."/>
            <person name="Mahadevan R."/>
            <person name="Abou-Zaid M."/>
            <person name="de Vries R.P."/>
            <person name="Igarashi K."/>
            <person name="Yadav J.S."/>
            <person name="Grigoriev I.V."/>
            <person name="Master E.R."/>
        </authorList>
    </citation>
    <scope>NUCLEOTIDE SEQUENCE [LARGE SCALE GENOMIC DNA]</scope>
    <source>
        <strain evidence="1 2">HHB-10118-sp</strain>
    </source>
</reference>
<dbReference type="Proteomes" id="UP000008370">
    <property type="component" value="Unassembled WGS sequence"/>
</dbReference>
<dbReference type="HOGENOM" id="CLU_712834_0_0_1"/>
<name>K5VPU3_PHACS</name>
<protein>
    <submittedName>
        <fullName evidence="1">Uncharacterized protein</fullName>
    </submittedName>
</protein>
<keyword evidence="2" id="KW-1185">Reference proteome</keyword>
<dbReference type="AlphaFoldDB" id="K5VPU3"/>
<gene>
    <name evidence="1" type="ORF">PHACADRAFT_79970</name>
</gene>
<dbReference type="OrthoDB" id="2745718at2759"/>
<organism evidence="1 2">
    <name type="scientific">Phanerochaete carnosa (strain HHB-10118-sp)</name>
    <name type="common">White-rot fungus</name>
    <name type="synonym">Peniophora carnosa</name>
    <dbReference type="NCBI Taxonomy" id="650164"/>
    <lineage>
        <taxon>Eukaryota</taxon>
        <taxon>Fungi</taxon>
        <taxon>Dikarya</taxon>
        <taxon>Basidiomycota</taxon>
        <taxon>Agaricomycotina</taxon>
        <taxon>Agaricomycetes</taxon>
        <taxon>Polyporales</taxon>
        <taxon>Phanerochaetaceae</taxon>
        <taxon>Phanerochaete</taxon>
    </lineage>
</organism>
<accession>K5VPU3</accession>
<evidence type="ECO:0000313" key="1">
    <source>
        <dbReference type="EMBL" id="EKM53478.1"/>
    </source>
</evidence>
<dbReference type="RefSeq" id="XP_007398168.1">
    <property type="nucleotide sequence ID" value="XM_007398106.1"/>
</dbReference>
<proteinExistence type="predicted"/>
<feature type="non-terminal residue" evidence="1">
    <location>
        <position position="1"/>
    </location>
</feature>
<dbReference type="InParanoid" id="K5VPU3"/>
<sequence length="388" mass="44002">LSGYTDEHVHPRCSLAIRQRMLADAQRVWKGAAAFELVQTLSFKHLSYWPVRHGILLRIADVERDSDYYDTNREDTVLDVSIITSTPGPPTLSWRVTLPVTESAILCVDPTQDLAVIRAPRSETNSRDAPLYFSCVPLSLRTGLTHLQAKQRMIRFRLSERVQTRPHYTRVQVYGPTLAVSIASGIHHFTEIVVFDWTSSEQLASFSSSTSDPYIWGDPAVLISPTCFLLANYSRTDQTPTIGVHAIDTNLPLRDVDGDNTRPTAHIASYRLPHTRAGEVRMLMTPSSPHQVWSVDESMGYLLTSPESIMLRVYIHSTLSQLRDAGFFVPLRFFLHELSLYFSLPIAERSTYETRVVESKQWMQHTRWINGEVGSWTSEVRRSQKGVG</sequence>